<feature type="transmembrane region" description="Helical" evidence="21">
    <location>
        <begin position="1575"/>
        <end position="1594"/>
    </location>
</feature>
<evidence type="ECO:0000256" key="1">
    <source>
        <dbReference type="ARBA" id="ARBA00004606"/>
    </source>
</evidence>
<keyword evidence="9" id="KW-0732">Signal</keyword>
<dbReference type="GO" id="GO:0006508">
    <property type="term" value="P:proteolysis"/>
    <property type="evidence" value="ECO:0007669"/>
    <property type="project" value="UniProtKB-KW"/>
</dbReference>
<dbReference type="InterPro" id="IPR024571">
    <property type="entry name" value="ERAP1-like_C_dom"/>
</dbReference>
<keyword evidence="13 21" id="KW-1133">Transmembrane helix</keyword>
<feature type="domain" description="ERAP1-like C-terminal" evidence="23">
    <location>
        <begin position="363"/>
        <end position="679"/>
    </location>
</feature>
<keyword evidence="11 19" id="KW-0862">Zinc</keyword>
<evidence type="ECO:0000256" key="9">
    <source>
        <dbReference type="ARBA" id="ARBA00022729"/>
    </source>
</evidence>
<dbReference type="Gene3D" id="2.60.40.1730">
    <property type="entry name" value="tricorn interacting facor f3 domain"/>
    <property type="match status" value="1"/>
</dbReference>
<evidence type="ECO:0000256" key="19">
    <source>
        <dbReference type="PIRSR" id="PIRSR634016-3"/>
    </source>
</evidence>
<dbReference type="InterPro" id="IPR014782">
    <property type="entry name" value="Peptidase_M1_dom"/>
</dbReference>
<dbReference type="PANTHER" id="PTHR11533:SF290">
    <property type="entry name" value="AMINOPEPTIDASE"/>
    <property type="match status" value="1"/>
</dbReference>
<evidence type="ECO:0000256" key="4">
    <source>
        <dbReference type="ARBA" id="ARBA00022475"/>
    </source>
</evidence>
<evidence type="ECO:0000256" key="17">
    <source>
        <dbReference type="ARBA" id="ARBA00023288"/>
    </source>
</evidence>
<evidence type="ECO:0000256" key="2">
    <source>
        <dbReference type="ARBA" id="ARBA00004609"/>
    </source>
</evidence>
<sequence length="1595" mass="182563">MVGLHLAKFMDTFEESVVMPTYLVAFVVSEMDYTERRDNQAVYATPAHIADGRAEYGLQMGIEILEAMTDFTDIAYPLPKMDQIGIPDGWFAAGAMENWGLVTYRERYILYKEGLSTSSEKQSVVSIIAHEYGHQWFGNLVSPLWWDYIWLNEGFATYFEHYATEQVEPGMQMMDQFVTLCNQYAMESDSLPSVRAMVHHAETPREISSLFDRIAYEKSGAVIRMMEHFLTTDIFKRGLNIYLTQMEYGAAEPSDLWNGLQAAVDQLDPDILGDRSVEDIMETWNRQAGFPVIDVSRNNDGKIVLEQSRFFRDTNVDSTGSKWTVPINYATTSNPNFDDTGATLWLTEATQTTDIEIGEYEGIILNKQSTGYYRVNYGDLWEPIIYYMSTDNYNNIHKLSRSQLYDDALNLARSGRISYNITMDLIGCLQRETEYVPLYSFFRGLTFLHPYLVNTGRRYDYFKEFMRDSLQAAYEKVTEQNLDHPTRLNRINVLTWLCRFDHEECINSLHEELVNLNGGADPDMQTLVYCSGLIKDEDSESKWMFLYNRYNGNEAESLEKSRILSALGCTGSVTQLNRWLDIIFGIDQELQIANSARNTAFSAIVGAHKFGLDTTLNYFLENFASISTSNYTDSALATLANRLSTVEQLQQIEGLFESLTDQLQTQFNSAFASARDTIQTNIDNSDRYTGDIQLWLDDYIGVGYRLPDDTKPISYDIILEPDFETFEFLGEVTITIQVYTVTNTITLHSNDIVVDSITVKESNGVDDLSVSRFRLEPEYHLLLIRMQEDLRSGQTLEVNIKYKGFLREDNAGFYRASYEENGETKWFGTTQFESTSARRAFPCYDEPALKATFTIHMIRDETYNTISNMDLLSSTDLGNGKFMDTFEESVVMPTYLVAFVVSEMDSTERRDNQAVYATPAHIADGRAEYGLEMGIEILKVMTDFTDIAYPLPKMDQIGIPDGWFAAGAMENWGLVTYRERYILYKEGLSTSSEKQSVVSIIAHEYGHQWFGNLVSPLWWDYIWLNEGFATYFEHYATEQVEPGMQMMDQFVTLCNQYAMESDSLPSVRAMVHHAETPREISSLFDRIAYEKSGAVIRMMEHFLTTEIFKRGLNMYLTQLQYNAAQASDLWEALQAAVDQLDPDILGDRSVEDIMETWNSQAGFPVIDVSRNSNGNIILRQSRFYRDSATDPTNSRWIVPINYATTSDPNFDDTGATLWLTEATQTTDIEIAENEGIILNKQSTGYYRVNYGDLWRPIIDYMSTDNYSSIHKLSRSQLYDDALNLARSGRISYNITMDLIGCLQRETEYVPLYSFFRGLTFLYPYLVNTGERFDYFKEFMRETLQAAYEKVTEENLDHPARLNRINVLTWLCRFDHEQCINSLHEELVNLDGGADPDMQTLVYCSGLIKDEDSESKWMFLYERYNGNEAESLEKARILSALGCTGSETQLNRWLDTIFDIDEELTIPSTSRSTAFSAIISGHKFGLDTTFNYILDNFDKISTSSFTGTALQSLAARLTTAEQLERLQDLFDSLTSELQTTFNSSFVTALNTIQNNVDISEKYVGDIQLWLDEHSNAFVFGISLSLLLATLLMHLLR</sequence>
<dbReference type="PRINTS" id="PR00756">
    <property type="entry name" value="ALADIPTASE"/>
</dbReference>
<dbReference type="FunFam" id="2.60.40.1730:FF:000012">
    <property type="entry name" value="Aminopeptidase N"/>
    <property type="match status" value="1"/>
</dbReference>
<keyword evidence="5" id="KW-0336">GPI-anchor</keyword>
<proteinExistence type="evidence at transcript level"/>
<feature type="domain" description="Peptidase M1 membrane alanine aminopeptidase" evidence="22">
    <location>
        <begin position="929"/>
        <end position="1157"/>
    </location>
</feature>
<dbReference type="GO" id="GO:0005886">
    <property type="term" value="C:plasma membrane"/>
    <property type="evidence" value="ECO:0007669"/>
    <property type="project" value="UniProtKB-SubCell"/>
</dbReference>
<evidence type="ECO:0000256" key="16">
    <source>
        <dbReference type="ARBA" id="ARBA00023180"/>
    </source>
</evidence>
<dbReference type="InterPro" id="IPR042097">
    <property type="entry name" value="Aminopeptidase_N-like_N_sf"/>
</dbReference>
<comment type="cofactor">
    <cofactor evidence="19">
        <name>Zn(2+)</name>
        <dbReference type="ChEBI" id="CHEBI:29105"/>
    </cofactor>
    <text evidence="19">Binds 1 zinc ion per subunit.</text>
</comment>
<evidence type="ECO:0000256" key="3">
    <source>
        <dbReference type="ARBA" id="ARBA00010136"/>
    </source>
</evidence>
<evidence type="ECO:0000256" key="10">
    <source>
        <dbReference type="ARBA" id="ARBA00022801"/>
    </source>
</evidence>
<dbReference type="PANTHER" id="PTHR11533">
    <property type="entry name" value="PROTEASE M1 ZINC METALLOPROTEASE"/>
    <property type="match status" value="1"/>
</dbReference>
<evidence type="ECO:0000259" key="23">
    <source>
        <dbReference type="Pfam" id="PF11838"/>
    </source>
</evidence>
<evidence type="ECO:0000256" key="20">
    <source>
        <dbReference type="PIRSR" id="PIRSR634016-4"/>
    </source>
</evidence>
<keyword evidence="4" id="KW-1003">Cell membrane</keyword>
<evidence type="ECO:0000256" key="8">
    <source>
        <dbReference type="ARBA" id="ARBA00022723"/>
    </source>
</evidence>
<protein>
    <submittedName>
        <fullName evidence="25">Putative peptidase</fullName>
    </submittedName>
</protein>
<dbReference type="InterPro" id="IPR034016">
    <property type="entry name" value="M1_APN-typ"/>
</dbReference>
<keyword evidence="16" id="KW-0325">Glycoprotein</keyword>
<dbReference type="Gene3D" id="1.10.390.10">
    <property type="entry name" value="Neutral Protease Domain 2"/>
    <property type="match status" value="2"/>
</dbReference>
<evidence type="ECO:0000256" key="14">
    <source>
        <dbReference type="ARBA" id="ARBA00023049"/>
    </source>
</evidence>
<dbReference type="FunFam" id="2.60.40.1910:FF:000008">
    <property type="entry name" value="Aminopeptidase"/>
    <property type="match status" value="2"/>
</dbReference>
<dbReference type="InterPro" id="IPR045357">
    <property type="entry name" value="Aminopeptidase_N-like_N"/>
</dbReference>
<keyword evidence="8 19" id="KW-0479">Metal-binding</keyword>
<evidence type="ECO:0000259" key="24">
    <source>
        <dbReference type="Pfam" id="PF17900"/>
    </source>
</evidence>
<feature type="domain" description="Aminopeptidase N-like N-terminal" evidence="24">
    <location>
        <begin position="711"/>
        <end position="896"/>
    </location>
</feature>
<feature type="domain" description="Peptidase M1 membrane alanine aminopeptidase" evidence="22">
    <location>
        <begin position="56"/>
        <end position="284"/>
    </location>
</feature>
<evidence type="ECO:0000256" key="7">
    <source>
        <dbReference type="ARBA" id="ARBA00022692"/>
    </source>
</evidence>
<evidence type="ECO:0000256" key="13">
    <source>
        <dbReference type="ARBA" id="ARBA00022989"/>
    </source>
</evidence>
<dbReference type="Gene3D" id="1.25.50.20">
    <property type="match status" value="2"/>
</dbReference>
<dbReference type="GO" id="GO:0043171">
    <property type="term" value="P:peptide catabolic process"/>
    <property type="evidence" value="ECO:0007669"/>
    <property type="project" value="TreeGrafter"/>
</dbReference>
<evidence type="ECO:0000256" key="12">
    <source>
        <dbReference type="ARBA" id="ARBA00022968"/>
    </source>
</evidence>
<feature type="domain" description="ERAP1-like C-terminal" evidence="23">
    <location>
        <begin position="1236"/>
        <end position="1552"/>
    </location>
</feature>
<dbReference type="GO" id="GO:0070006">
    <property type="term" value="F:metalloaminopeptidase activity"/>
    <property type="evidence" value="ECO:0007669"/>
    <property type="project" value="TreeGrafter"/>
</dbReference>
<evidence type="ECO:0000256" key="18">
    <source>
        <dbReference type="PIRSR" id="PIRSR634016-1"/>
    </source>
</evidence>
<keyword evidence="7 21" id="KW-0812">Transmembrane</keyword>
<feature type="site" description="Transition state stabilizer" evidence="20">
    <location>
        <position position="1089"/>
    </location>
</feature>
<keyword evidence="17" id="KW-0449">Lipoprotein</keyword>
<dbReference type="InterPro" id="IPR050344">
    <property type="entry name" value="Peptidase_M1_aminopeptidases"/>
</dbReference>
<feature type="active site" description="Proton acceptor" evidence="18">
    <location>
        <position position="1004"/>
    </location>
</feature>
<evidence type="ECO:0000256" key="15">
    <source>
        <dbReference type="ARBA" id="ARBA00023136"/>
    </source>
</evidence>
<organism evidence="25">
    <name type="scientific">Oryctes rhinoceros</name>
    <name type="common">Coconut rhinoceros beetle</name>
    <dbReference type="NCBI Taxonomy" id="72550"/>
    <lineage>
        <taxon>Eukaryota</taxon>
        <taxon>Metazoa</taxon>
        <taxon>Ecdysozoa</taxon>
        <taxon>Arthropoda</taxon>
        <taxon>Hexapoda</taxon>
        <taxon>Insecta</taxon>
        <taxon>Pterygota</taxon>
        <taxon>Neoptera</taxon>
        <taxon>Endopterygota</taxon>
        <taxon>Coleoptera</taxon>
        <taxon>Polyphaga</taxon>
        <taxon>Scarabaeiformia</taxon>
        <taxon>Scarabaeidae</taxon>
        <taxon>Dynastinae</taxon>
        <taxon>Oryctes</taxon>
    </lineage>
</organism>
<dbReference type="CDD" id="cd09601">
    <property type="entry name" value="M1_APN-Q_like"/>
    <property type="match status" value="2"/>
</dbReference>
<evidence type="ECO:0000256" key="11">
    <source>
        <dbReference type="ARBA" id="ARBA00022833"/>
    </source>
</evidence>
<keyword evidence="12" id="KW-0735">Signal-anchor</keyword>
<keyword evidence="14" id="KW-0482">Metalloprotease</keyword>
<dbReference type="Pfam" id="PF17900">
    <property type="entry name" value="Peptidase_M1_N"/>
    <property type="match status" value="1"/>
</dbReference>
<reference evidence="25" key="1">
    <citation type="submission" date="2019-02" db="EMBL/GenBank/DDBJ databases">
        <authorList>
            <person name="Melzer M.J."/>
            <person name="Watanabe S."/>
        </authorList>
    </citation>
    <scope>NUCLEOTIDE SEQUENCE</scope>
    <source>
        <tissue evidence="25">Gut</tissue>
    </source>
</reference>
<name>A0A5C0C9H1_ORYRH</name>
<comment type="similarity">
    <text evidence="3">Belongs to the peptidase M1 family.</text>
</comment>
<evidence type="ECO:0000313" key="25">
    <source>
        <dbReference type="EMBL" id="QEI22876.1"/>
    </source>
</evidence>
<evidence type="ECO:0000256" key="21">
    <source>
        <dbReference type="SAM" id="Phobius"/>
    </source>
</evidence>
<dbReference type="EMBL" id="MK548400">
    <property type="protein sequence ID" value="QEI22876.1"/>
    <property type="molecule type" value="mRNA"/>
</dbReference>
<dbReference type="GO" id="GO:0005615">
    <property type="term" value="C:extracellular space"/>
    <property type="evidence" value="ECO:0007669"/>
    <property type="project" value="TreeGrafter"/>
</dbReference>
<comment type="subcellular location">
    <subcellularLocation>
        <location evidence="2">Cell membrane</location>
        <topology evidence="2">Lipid-anchor</topology>
        <topology evidence="2">GPI-anchor</topology>
    </subcellularLocation>
    <subcellularLocation>
        <location evidence="1">Membrane</location>
        <topology evidence="1">Single-pass type II membrane protein</topology>
    </subcellularLocation>
</comment>
<feature type="binding site" evidence="19">
    <location>
        <position position="1026"/>
    </location>
    <ligand>
        <name>Zn(2+)</name>
        <dbReference type="ChEBI" id="CHEBI:29105"/>
        <note>catalytic</note>
    </ligand>
</feature>
<keyword evidence="6" id="KW-0645">Protease</keyword>
<feature type="binding site" evidence="19">
    <location>
        <position position="1003"/>
    </location>
    <ligand>
        <name>Zn(2+)</name>
        <dbReference type="ChEBI" id="CHEBI:29105"/>
        <note>catalytic</note>
    </ligand>
</feature>
<keyword evidence="15 21" id="KW-0472">Membrane</keyword>
<dbReference type="Pfam" id="PF11838">
    <property type="entry name" value="ERAP1_C"/>
    <property type="match status" value="2"/>
</dbReference>
<evidence type="ECO:0000256" key="6">
    <source>
        <dbReference type="ARBA" id="ARBA00022670"/>
    </source>
</evidence>
<evidence type="ECO:0000256" key="5">
    <source>
        <dbReference type="ARBA" id="ARBA00022622"/>
    </source>
</evidence>
<keyword evidence="10" id="KW-0378">Hydrolase</keyword>
<dbReference type="InterPro" id="IPR027268">
    <property type="entry name" value="Peptidase_M4/M1_CTD_sf"/>
</dbReference>
<dbReference type="Pfam" id="PF01433">
    <property type="entry name" value="Peptidase_M1"/>
    <property type="match status" value="2"/>
</dbReference>
<dbReference type="GO" id="GO:0008270">
    <property type="term" value="F:zinc ion binding"/>
    <property type="evidence" value="ECO:0007669"/>
    <property type="project" value="InterPro"/>
</dbReference>
<dbReference type="GO" id="GO:0098552">
    <property type="term" value="C:side of membrane"/>
    <property type="evidence" value="ECO:0007669"/>
    <property type="project" value="UniProtKB-KW"/>
</dbReference>
<accession>A0A5C0C9H1</accession>
<dbReference type="SUPFAM" id="SSF55486">
    <property type="entry name" value="Metalloproteases ('zincins'), catalytic domain"/>
    <property type="match status" value="2"/>
</dbReference>
<dbReference type="Gene3D" id="2.60.40.1910">
    <property type="match status" value="2"/>
</dbReference>
<dbReference type="GO" id="GO:0042277">
    <property type="term" value="F:peptide binding"/>
    <property type="evidence" value="ECO:0007669"/>
    <property type="project" value="TreeGrafter"/>
</dbReference>
<evidence type="ECO:0000259" key="22">
    <source>
        <dbReference type="Pfam" id="PF01433"/>
    </source>
</evidence>
<dbReference type="InterPro" id="IPR001930">
    <property type="entry name" value="Peptidase_M1"/>
</dbReference>
<dbReference type="FunFam" id="1.10.390.10:FF:000019">
    <property type="entry name" value="Aminopeptidase"/>
    <property type="match status" value="2"/>
</dbReference>
<dbReference type="SUPFAM" id="SSF63737">
    <property type="entry name" value="Leukotriene A4 hydrolase N-terminal domain"/>
    <property type="match status" value="1"/>
</dbReference>
<dbReference type="GO" id="GO:0005737">
    <property type="term" value="C:cytoplasm"/>
    <property type="evidence" value="ECO:0007669"/>
    <property type="project" value="TreeGrafter"/>
</dbReference>
<feature type="binding site" evidence="19">
    <location>
        <position position="1007"/>
    </location>
    <ligand>
        <name>Zn(2+)</name>
        <dbReference type="ChEBI" id="CHEBI:29105"/>
        <note>catalytic</note>
    </ligand>
</feature>